<proteinExistence type="predicted"/>
<name>A0A5S9F6J1_UABAM</name>
<reference evidence="1 2" key="1">
    <citation type="submission" date="2019-08" db="EMBL/GenBank/DDBJ databases">
        <title>Complete genome sequence of Candidatus Uab amorphum.</title>
        <authorList>
            <person name="Shiratori T."/>
            <person name="Suzuki S."/>
            <person name="Kakizawa Y."/>
            <person name="Ishida K."/>
        </authorList>
    </citation>
    <scope>NUCLEOTIDE SEQUENCE [LARGE SCALE GENOMIC DNA]</scope>
    <source>
        <strain evidence="1 2">SRT547</strain>
    </source>
</reference>
<dbReference type="AlphaFoldDB" id="A0A5S9F6J1"/>
<dbReference type="KEGG" id="uam:UABAM_04708"/>
<evidence type="ECO:0000313" key="1">
    <source>
        <dbReference type="EMBL" id="BBM86322.1"/>
    </source>
</evidence>
<sequence length="176" mass="20271">MDFFSNPNITLIDKLIVFAYRNEGMEPEKVIRSVGAEDHIYYYNGYWTQYGEEITITRAAYKKVLAKYNVTSENVRENARVLSAVGDVSTKLTVLEQQVKVLLACIKKNFSMQLTFNEKSGREVVRISRKGNNTWIHLNEKENDWLNGVCQLPGWCKNGTYWTKTVQNWDLCGSAV</sequence>
<keyword evidence="2" id="KW-1185">Reference proteome</keyword>
<gene>
    <name evidence="1" type="ORF">UABAM_04708</name>
</gene>
<dbReference type="Proteomes" id="UP000326354">
    <property type="component" value="Chromosome"/>
</dbReference>
<protein>
    <submittedName>
        <fullName evidence="1">Uncharacterized protein</fullName>
    </submittedName>
</protein>
<dbReference type="EMBL" id="AP019860">
    <property type="protein sequence ID" value="BBM86322.1"/>
    <property type="molecule type" value="Genomic_DNA"/>
</dbReference>
<accession>A0A5S9F6J1</accession>
<evidence type="ECO:0000313" key="2">
    <source>
        <dbReference type="Proteomes" id="UP000326354"/>
    </source>
</evidence>
<organism evidence="1 2">
    <name type="scientific">Uabimicrobium amorphum</name>
    <dbReference type="NCBI Taxonomy" id="2596890"/>
    <lineage>
        <taxon>Bacteria</taxon>
        <taxon>Pseudomonadati</taxon>
        <taxon>Planctomycetota</taxon>
        <taxon>Candidatus Uabimicrobiia</taxon>
        <taxon>Candidatus Uabimicrobiales</taxon>
        <taxon>Candidatus Uabimicrobiaceae</taxon>
        <taxon>Candidatus Uabimicrobium</taxon>
    </lineage>
</organism>
<dbReference type="RefSeq" id="WP_151970386.1">
    <property type="nucleotide sequence ID" value="NZ_AP019860.1"/>
</dbReference>